<feature type="transmembrane region" description="Helical" evidence="1">
    <location>
        <begin position="44"/>
        <end position="63"/>
    </location>
</feature>
<gene>
    <name evidence="2" type="ORF">FHP24_20925</name>
</gene>
<keyword evidence="1" id="KW-1133">Transmembrane helix</keyword>
<dbReference type="RefSeq" id="WP_139678170.1">
    <property type="nucleotide sequence ID" value="NZ_VDMN01000005.1"/>
</dbReference>
<sequence>MKSDRDIANDILAHAIDGDIDRANAILDTTLAVKRQSSFRAHSAKYLVALFCLVVICLGIDALDGHIIDHL</sequence>
<dbReference type="OrthoDB" id="9924920at2"/>
<dbReference type="EMBL" id="VDMN01000005">
    <property type="protein sequence ID" value="TNM61723.1"/>
    <property type="molecule type" value="Genomic_DNA"/>
</dbReference>
<evidence type="ECO:0000256" key="1">
    <source>
        <dbReference type="SAM" id="Phobius"/>
    </source>
</evidence>
<accession>A0A5C4XDY5</accession>
<dbReference type="AlphaFoldDB" id="A0A5C4XDY5"/>
<reference evidence="2 3" key="1">
    <citation type="submission" date="2019-06" db="EMBL/GenBank/DDBJ databases">
        <title>The draft genome of Rhizobium smilacinae PTYR-5.</title>
        <authorList>
            <person name="Liu L."/>
            <person name="Li L."/>
            <person name="Zhang X."/>
        </authorList>
    </citation>
    <scope>NUCLEOTIDE SEQUENCE [LARGE SCALE GENOMIC DNA]</scope>
    <source>
        <strain evidence="2 3">PTYR-5</strain>
    </source>
</reference>
<evidence type="ECO:0000313" key="2">
    <source>
        <dbReference type="EMBL" id="TNM61723.1"/>
    </source>
</evidence>
<proteinExistence type="predicted"/>
<comment type="caution">
    <text evidence="2">The sequence shown here is derived from an EMBL/GenBank/DDBJ whole genome shotgun (WGS) entry which is preliminary data.</text>
</comment>
<name>A0A5C4XDY5_9HYPH</name>
<organism evidence="2 3">
    <name type="scientific">Aliirhizobium smilacinae</name>
    <dbReference type="NCBI Taxonomy" id="1395944"/>
    <lineage>
        <taxon>Bacteria</taxon>
        <taxon>Pseudomonadati</taxon>
        <taxon>Pseudomonadota</taxon>
        <taxon>Alphaproteobacteria</taxon>
        <taxon>Hyphomicrobiales</taxon>
        <taxon>Rhizobiaceae</taxon>
        <taxon>Aliirhizobium</taxon>
    </lineage>
</organism>
<keyword evidence="1" id="KW-0472">Membrane</keyword>
<evidence type="ECO:0000313" key="3">
    <source>
        <dbReference type="Proteomes" id="UP000311605"/>
    </source>
</evidence>
<dbReference type="Proteomes" id="UP000311605">
    <property type="component" value="Unassembled WGS sequence"/>
</dbReference>
<keyword evidence="1" id="KW-0812">Transmembrane</keyword>
<keyword evidence="3" id="KW-1185">Reference proteome</keyword>
<protein>
    <submittedName>
        <fullName evidence="2">Uncharacterized protein</fullName>
    </submittedName>
</protein>